<keyword evidence="3" id="KW-1185">Reference proteome</keyword>
<dbReference type="EMBL" id="JAUESC010000386">
    <property type="protein sequence ID" value="KAK0577156.1"/>
    <property type="molecule type" value="Genomic_DNA"/>
</dbReference>
<sequence length="342" mass="37947">MNGTYWDKWGQSFAIVVKEKEKADDSKIPKTGPREEVMNGDDKHSDSRWLEFGAVGVLKGFNDISSVVKSMLNRGIKFNFYYLSDKNIVSVRIFFKRLGWAVGETLLIDEATINRSNLAIGRALVLIPFNHSCPKVIKVVTGRRSFSVQVLEEPTPVSYSDILELLGLDWDDDDVDSKKEDCMKKKVNEGTEVMWTNRRMPNQLIGNKSRANHCKDKVGNGEVETLVDKCLGKETNTDGINMSIKGKGKVTERGSGNQRQIVDRPTVPRGALVLGEKMDNRWNASFNESEEGCLRNYHTYGKGTSTGGLGQLGQLNGGNIVIDLGNGLMVGNQDPNISQSLL</sequence>
<reference evidence="2" key="2">
    <citation type="submission" date="2023-06" db="EMBL/GenBank/DDBJ databases">
        <authorList>
            <person name="Swenson N.G."/>
            <person name="Wegrzyn J.L."/>
            <person name="Mcevoy S.L."/>
        </authorList>
    </citation>
    <scope>NUCLEOTIDE SEQUENCE</scope>
    <source>
        <strain evidence="2">NS2018</strain>
        <tissue evidence="2">Leaf</tissue>
    </source>
</reference>
<evidence type="ECO:0000256" key="1">
    <source>
        <dbReference type="SAM" id="MobiDB-lite"/>
    </source>
</evidence>
<reference evidence="2" key="1">
    <citation type="journal article" date="2022" name="Plant J.">
        <title>Strategies of tolerance reflected in two North American maple genomes.</title>
        <authorList>
            <person name="McEvoy S.L."/>
            <person name="Sezen U.U."/>
            <person name="Trouern-Trend A."/>
            <person name="McMahon S.M."/>
            <person name="Schaberg P.G."/>
            <person name="Yang J."/>
            <person name="Wegrzyn J.L."/>
            <person name="Swenson N.G."/>
        </authorList>
    </citation>
    <scope>NUCLEOTIDE SEQUENCE</scope>
    <source>
        <strain evidence="2">NS2018</strain>
    </source>
</reference>
<name>A0AA39RMG0_ACESA</name>
<feature type="region of interest" description="Disordered" evidence="1">
    <location>
        <begin position="24"/>
        <end position="43"/>
    </location>
</feature>
<comment type="caution">
    <text evidence="2">The sequence shown here is derived from an EMBL/GenBank/DDBJ whole genome shotgun (WGS) entry which is preliminary data.</text>
</comment>
<evidence type="ECO:0000313" key="3">
    <source>
        <dbReference type="Proteomes" id="UP001168877"/>
    </source>
</evidence>
<gene>
    <name evidence="2" type="ORF">LWI29_028705</name>
</gene>
<dbReference type="AlphaFoldDB" id="A0AA39RMG0"/>
<dbReference type="Proteomes" id="UP001168877">
    <property type="component" value="Unassembled WGS sequence"/>
</dbReference>
<protein>
    <submittedName>
        <fullName evidence="2">Uncharacterized protein</fullName>
    </submittedName>
</protein>
<evidence type="ECO:0000313" key="2">
    <source>
        <dbReference type="EMBL" id="KAK0577156.1"/>
    </source>
</evidence>
<proteinExistence type="predicted"/>
<organism evidence="2 3">
    <name type="scientific">Acer saccharum</name>
    <name type="common">Sugar maple</name>
    <dbReference type="NCBI Taxonomy" id="4024"/>
    <lineage>
        <taxon>Eukaryota</taxon>
        <taxon>Viridiplantae</taxon>
        <taxon>Streptophyta</taxon>
        <taxon>Embryophyta</taxon>
        <taxon>Tracheophyta</taxon>
        <taxon>Spermatophyta</taxon>
        <taxon>Magnoliopsida</taxon>
        <taxon>eudicotyledons</taxon>
        <taxon>Gunneridae</taxon>
        <taxon>Pentapetalae</taxon>
        <taxon>rosids</taxon>
        <taxon>malvids</taxon>
        <taxon>Sapindales</taxon>
        <taxon>Sapindaceae</taxon>
        <taxon>Hippocastanoideae</taxon>
        <taxon>Acereae</taxon>
        <taxon>Acer</taxon>
    </lineage>
</organism>
<accession>A0AA39RMG0</accession>